<reference evidence="1" key="1">
    <citation type="journal article" date="2015" name="Nature">
        <title>Complex archaea that bridge the gap between prokaryotes and eukaryotes.</title>
        <authorList>
            <person name="Spang A."/>
            <person name="Saw J.H."/>
            <person name="Jorgensen S.L."/>
            <person name="Zaremba-Niedzwiedzka K."/>
            <person name="Martijn J."/>
            <person name="Lind A.E."/>
            <person name="van Eijk R."/>
            <person name="Schleper C."/>
            <person name="Guy L."/>
            <person name="Ettema T.J."/>
        </authorList>
    </citation>
    <scope>NUCLEOTIDE SEQUENCE</scope>
</reference>
<gene>
    <name evidence="1" type="ORF">LCGC14_2756380</name>
</gene>
<name>A0A0F9BRX4_9ZZZZ</name>
<comment type="caution">
    <text evidence="1">The sequence shown here is derived from an EMBL/GenBank/DDBJ whole genome shotgun (WGS) entry which is preliminary data.</text>
</comment>
<dbReference type="AlphaFoldDB" id="A0A0F9BRX4"/>
<organism evidence="1">
    <name type="scientific">marine sediment metagenome</name>
    <dbReference type="NCBI Taxonomy" id="412755"/>
    <lineage>
        <taxon>unclassified sequences</taxon>
        <taxon>metagenomes</taxon>
        <taxon>ecological metagenomes</taxon>
    </lineage>
</organism>
<proteinExistence type="predicted"/>
<evidence type="ECO:0000313" key="1">
    <source>
        <dbReference type="EMBL" id="KKK87121.1"/>
    </source>
</evidence>
<protein>
    <submittedName>
        <fullName evidence="1">Uncharacterized protein</fullName>
    </submittedName>
</protein>
<dbReference type="EMBL" id="LAZR01050544">
    <property type="protein sequence ID" value="KKK87121.1"/>
    <property type="molecule type" value="Genomic_DNA"/>
</dbReference>
<sequence>ISEGSLGIHNLKEYFKAFMKFERLLYGAESFYRDHVLHIIRVWLIGQYILNNKIDEKFQIEIKEEDKNNKYAFNDPEISRGREPSLKNSKCLFKGYKR</sequence>
<feature type="non-terminal residue" evidence="1">
    <location>
        <position position="1"/>
    </location>
</feature>
<accession>A0A0F9BRX4</accession>